<evidence type="ECO:0000313" key="2">
    <source>
        <dbReference type="Proteomes" id="UP001302978"/>
    </source>
</evidence>
<organism evidence="1 2">
    <name type="scientific">Methanimicrococcus hongohii</name>
    <dbReference type="NCBI Taxonomy" id="3028295"/>
    <lineage>
        <taxon>Archaea</taxon>
        <taxon>Methanobacteriati</taxon>
        <taxon>Methanobacteriota</taxon>
        <taxon>Stenosarchaea group</taxon>
        <taxon>Methanomicrobia</taxon>
        <taxon>Methanosarcinales</taxon>
        <taxon>Methanosarcinaceae</taxon>
        <taxon>Methanimicrococcus</taxon>
    </lineage>
</organism>
<sequence>MKKMTNRKKQDENSKLKIQNCCFSTAAAREPLHFY</sequence>
<keyword evidence="2" id="KW-1185">Reference proteome</keyword>
<accession>A0AA96UYF2</accession>
<dbReference type="AlphaFoldDB" id="A0AA96UYF2"/>
<name>A0AA96UYF2_9EURY</name>
<evidence type="ECO:0000313" key="1">
    <source>
        <dbReference type="EMBL" id="WNY22917.1"/>
    </source>
</evidence>
<dbReference type="EMBL" id="CP131059">
    <property type="protein sequence ID" value="WNY22917.1"/>
    <property type="molecule type" value="Genomic_DNA"/>
</dbReference>
<proteinExistence type="predicted"/>
<reference evidence="1 2" key="1">
    <citation type="submission" date="2023-07" db="EMBL/GenBank/DDBJ databases">
        <title>Closed genoem sequence of Methanomicrococcus sp. Hf6.</title>
        <authorList>
            <person name="Poehlein A."/>
            <person name="Protasov E."/>
            <person name="Platt K."/>
            <person name="Reeh H."/>
            <person name="Daniel R."/>
            <person name="Brune A."/>
        </authorList>
    </citation>
    <scope>NUCLEOTIDE SEQUENCE [LARGE SCALE GENOMIC DNA]</scope>
    <source>
        <strain evidence="1 2">Hf6</strain>
    </source>
</reference>
<protein>
    <submittedName>
        <fullName evidence="1">Uncharacterized protein</fullName>
    </submittedName>
</protein>
<dbReference type="Proteomes" id="UP001302978">
    <property type="component" value="Chromosome"/>
</dbReference>
<gene>
    <name evidence="1" type="ORF">MmiHf6_02090</name>
</gene>
<dbReference type="KEGG" id="mehf:MmiHf6_02090"/>